<proteinExistence type="predicted"/>
<dbReference type="OrthoDB" id="9805976at2"/>
<organism evidence="4 5">
    <name type="scientific">Acidilutibacter cellobiosedens</name>
    <dbReference type="NCBI Taxonomy" id="2507161"/>
    <lineage>
        <taxon>Bacteria</taxon>
        <taxon>Bacillati</taxon>
        <taxon>Bacillota</taxon>
        <taxon>Tissierellia</taxon>
        <taxon>Tissierellales</taxon>
        <taxon>Acidilutibacteraceae</taxon>
        <taxon>Acidilutibacter</taxon>
    </lineage>
</organism>
<name>A0A410QDN2_9FIRM</name>
<dbReference type="Proteomes" id="UP000287969">
    <property type="component" value="Chromosome"/>
</dbReference>
<sequence>MRDGDGMSKVLALMGSPRKNKNTDRALEAMLTGMREIGHEVKKINIIDKDISPCVGCGYCEKEGECVIKDDMDEIYEGFDNSNIFVIASPLYFNTVSSFMKKVIDRCQKVWAFKCNHNDTKYKGKDKKMGIFIGVGGADFYHDQFSAMVTTMDLVFKVIDAKYIGNYFISGTDKKNVSDRSDVMDELYNIGKNIDRQESFYLYR</sequence>
<dbReference type="InterPro" id="IPR029039">
    <property type="entry name" value="Flavoprotein-like_sf"/>
</dbReference>
<keyword evidence="2" id="KW-0288">FMN</keyword>
<dbReference type="AlphaFoldDB" id="A0A410QDN2"/>
<dbReference type="InterPro" id="IPR051796">
    <property type="entry name" value="ISF_SsuE-like"/>
</dbReference>
<evidence type="ECO:0000256" key="2">
    <source>
        <dbReference type="ARBA" id="ARBA00022643"/>
    </source>
</evidence>
<evidence type="ECO:0000313" key="5">
    <source>
        <dbReference type="Proteomes" id="UP000287969"/>
    </source>
</evidence>
<dbReference type="Gene3D" id="3.40.50.360">
    <property type="match status" value="1"/>
</dbReference>
<evidence type="ECO:0000259" key="3">
    <source>
        <dbReference type="Pfam" id="PF03358"/>
    </source>
</evidence>
<dbReference type="SUPFAM" id="SSF52218">
    <property type="entry name" value="Flavoproteins"/>
    <property type="match status" value="1"/>
</dbReference>
<dbReference type="EMBL" id="CP035282">
    <property type="protein sequence ID" value="QAT62100.1"/>
    <property type="molecule type" value="Genomic_DNA"/>
</dbReference>
<reference evidence="5" key="1">
    <citation type="submission" date="2019-01" db="EMBL/GenBank/DDBJ databases">
        <title>Draft genomes of a novel of Sporanaerobacter strains.</title>
        <authorList>
            <person name="Ma S."/>
        </authorList>
    </citation>
    <scope>NUCLEOTIDE SEQUENCE [LARGE SCALE GENOMIC DNA]</scope>
    <source>
        <strain evidence="5">NJN-17</strain>
    </source>
</reference>
<keyword evidence="1" id="KW-0285">Flavoprotein</keyword>
<dbReference type="PANTHER" id="PTHR43278">
    <property type="entry name" value="NAD(P)H-DEPENDENT FMN-CONTAINING OXIDOREDUCTASE YWQN-RELATED"/>
    <property type="match status" value="1"/>
</dbReference>
<keyword evidence="5" id="KW-1185">Reference proteome</keyword>
<accession>A0A410QDN2</accession>
<dbReference type="KEGG" id="spoa:EQM13_11140"/>
<dbReference type="Pfam" id="PF03358">
    <property type="entry name" value="FMN_red"/>
    <property type="match status" value="1"/>
</dbReference>
<gene>
    <name evidence="4" type="ORF">EQM13_11140</name>
</gene>
<evidence type="ECO:0000313" key="4">
    <source>
        <dbReference type="EMBL" id="QAT62100.1"/>
    </source>
</evidence>
<dbReference type="PANTHER" id="PTHR43278:SF2">
    <property type="entry name" value="IRON-SULFUR FLAVOPROTEIN"/>
    <property type="match status" value="1"/>
</dbReference>
<protein>
    <submittedName>
        <fullName evidence="4">Flavodoxin family protein</fullName>
    </submittedName>
</protein>
<evidence type="ECO:0000256" key="1">
    <source>
        <dbReference type="ARBA" id="ARBA00022630"/>
    </source>
</evidence>
<feature type="domain" description="NADPH-dependent FMN reductase-like" evidence="3">
    <location>
        <begin position="9"/>
        <end position="139"/>
    </location>
</feature>
<dbReference type="InterPro" id="IPR005025">
    <property type="entry name" value="FMN_Rdtase-like_dom"/>
</dbReference>
<dbReference type="GO" id="GO:0016491">
    <property type="term" value="F:oxidoreductase activity"/>
    <property type="evidence" value="ECO:0007669"/>
    <property type="project" value="InterPro"/>
</dbReference>